<gene>
    <name evidence="3" type="ORF">NEZAVI_LOCUS7154</name>
</gene>
<accession>A0A9P0H8B7</accession>
<dbReference type="EMBL" id="OV725079">
    <property type="protein sequence ID" value="CAH1397304.1"/>
    <property type="molecule type" value="Genomic_DNA"/>
</dbReference>
<feature type="domain" description="Ras-associating" evidence="2">
    <location>
        <begin position="57"/>
        <end position="93"/>
    </location>
</feature>
<organism evidence="3 4">
    <name type="scientific">Nezara viridula</name>
    <name type="common">Southern green stink bug</name>
    <name type="synonym">Cimex viridulus</name>
    <dbReference type="NCBI Taxonomy" id="85310"/>
    <lineage>
        <taxon>Eukaryota</taxon>
        <taxon>Metazoa</taxon>
        <taxon>Ecdysozoa</taxon>
        <taxon>Arthropoda</taxon>
        <taxon>Hexapoda</taxon>
        <taxon>Insecta</taxon>
        <taxon>Pterygota</taxon>
        <taxon>Neoptera</taxon>
        <taxon>Paraneoptera</taxon>
        <taxon>Hemiptera</taxon>
        <taxon>Heteroptera</taxon>
        <taxon>Panheteroptera</taxon>
        <taxon>Pentatomomorpha</taxon>
        <taxon>Pentatomoidea</taxon>
        <taxon>Pentatomidae</taxon>
        <taxon>Pentatominae</taxon>
        <taxon>Nezara</taxon>
    </lineage>
</organism>
<evidence type="ECO:0000259" key="2">
    <source>
        <dbReference type="PROSITE" id="PS50200"/>
    </source>
</evidence>
<evidence type="ECO:0000256" key="1">
    <source>
        <dbReference type="SAM" id="SignalP"/>
    </source>
</evidence>
<name>A0A9P0H8B7_NEZVI</name>
<dbReference type="AlphaFoldDB" id="A0A9P0H8B7"/>
<dbReference type="Proteomes" id="UP001152798">
    <property type="component" value="Chromosome 3"/>
</dbReference>
<evidence type="ECO:0000313" key="4">
    <source>
        <dbReference type="Proteomes" id="UP001152798"/>
    </source>
</evidence>
<dbReference type="InterPro" id="IPR000159">
    <property type="entry name" value="RA_dom"/>
</dbReference>
<sequence>MKILFCYCFSLFFLNTNCQTNNNSSGNQLKEDEEMKKPSPRLTMDCMTFPWSSGVLGEKTYKIYGHYVTTTSHYVTKSTTVDPVIEKLLEIFH</sequence>
<reference evidence="3" key="1">
    <citation type="submission" date="2022-01" db="EMBL/GenBank/DDBJ databases">
        <authorList>
            <person name="King R."/>
        </authorList>
    </citation>
    <scope>NUCLEOTIDE SEQUENCE</scope>
</reference>
<proteinExistence type="predicted"/>
<feature type="chain" id="PRO_5040389724" description="Ras-associating domain-containing protein" evidence="1">
    <location>
        <begin position="19"/>
        <end position="93"/>
    </location>
</feature>
<keyword evidence="1" id="KW-0732">Signal</keyword>
<protein>
    <recommendedName>
        <fullName evidence="2">Ras-associating domain-containing protein</fullName>
    </recommendedName>
</protein>
<feature type="signal peptide" evidence="1">
    <location>
        <begin position="1"/>
        <end position="18"/>
    </location>
</feature>
<keyword evidence="4" id="KW-1185">Reference proteome</keyword>
<evidence type="ECO:0000313" key="3">
    <source>
        <dbReference type="EMBL" id="CAH1397304.1"/>
    </source>
</evidence>
<dbReference type="PROSITE" id="PS50200">
    <property type="entry name" value="RA"/>
    <property type="match status" value="1"/>
</dbReference>
<dbReference type="GO" id="GO:0007165">
    <property type="term" value="P:signal transduction"/>
    <property type="evidence" value="ECO:0007669"/>
    <property type="project" value="InterPro"/>
</dbReference>